<name>A0A0S7BWX2_9BACT</name>
<gene>
    <name evidence="4" type="ORF">TBC1_111241</name>
</gene>
<dbReference type="EMBL" id="DF968182">
    <property type="protein sequence ID" value="GAP43099.1"/>
    <property type="molecule type" value="Genomic_DNA"/>
</dbReference>
<dbReference type="STRING" id="1678841.TBC1_111241"/>
<dbReference type="InterPro" id="IPR011050">
    <property type="entry name" value="Pectin_lyase_fold/virulence"/>
</dbReference>
<feature type="signal peptide" evidence="1">
    <location>
        <begin position="1"/>
        <end position="20"/>
    </location>
</feature>
<dbReference type="SUPFAM" id="SSF51126">
    <property type="entry name" value="Pectin lyase-like"/>
    <property type="match status" value="2"/>
</dbReference>
<proteinExistence type="predicted"/>
<evidence type="ECO:0000259" key="2">
    <source>
        <dbReference type="Pfam" id="PF07602"/>
    </source>
</evidence>
<evidence type="ECO:0000313" key="5">
    <source>
        <dbReference type="Proteomes" id="UP000053091"/>
    </source>
</evidence>
<protein>
    <submittedName>
        <fullName evidence="4">Protein containing Por secretion system C-terminal sorting domain</fullName>
    </submittedName>
</protein>
<keyword evidence="5" id="KW-1185">Reference proteome</keyword>
<reference evidence="4" key="1">
    <citation type="journal article" date="2015" name="Genome Announc.">
        <title>Draft Genome Sequence of Bacteroidales Strain TBC1, a Novel Isolate from a Methanogenic Wastewater Treatment System.</title>
        <authorList>
            <person name="Tourlousse D.M."/>
            <person name="Matsuura N."/>
            <person name="Sun L."/>
            <person name="Toyonaga M."/>
            <person name="Kuroda K."/>
            <person name="Ohashi A."/>
            <person name="Cruz R."/>
            <person name="Yamaguchi T."/>
            <person name="Sekiguchi Y."/>
        </authorList>
    </citation>
    <scope>NUCLEOTIDE SEQUENCE [LARGE SCALE GENOMIC DNA]</scope>
    <source>
        <strain evidence="4">TBC1</strain>
    </source>
</reference>
<dbReference type="Gene3D" id="2.160.20.10">
    <property type="entry name" value="Single-stranded right-handed beta-helix, Pectin lyase-like"/>
    <property type="match status" value="1"/>
</dbReference>
<dbReference type="InterPro" id="IPR006626">
    <property type="entry name" value="PbH1"/>
</dbReference>
<dbReference type="NCBIfam" id="TIGR04183">
    <property type="entry name" value="Por_Secre_tail"/>
    <property type="match status" value="1"/>
</dbReference>
<evidence type="ECO:0000256" key="1">
    <source>
        <dbReference type="SAM" id="SignalP"/>
    </source>
</evidence>
<dbReference type="InterPro" id="IPR011459">
    <property type="entry name" value="DUF1565"/>
</dbReference>
<dbReference type="InterPro" id="IPR026444">
    <property type="entry name" value="Secre_tail"/>
</dbReference>
<accession>A0A0S7BWX2</accession>
<dbReference type="AlphaFoldDB" id="A0A0S7BWX2"/>
<organism evidence="4">
    <name type="scientific">Lentimicrobium saccharophilum</name>
    <dbReference type="NCBI Taxonomy" id="1678841"/>
    <lineage>
        <taxon>Bacteria</taxon>
        <taxon>Pseudomonadati</taxon>
        <taxon>Bacteroidota</taxon>
        <taxon>Bacteroidia</taxon>
        <taxon>Bacteroidales</taxon>
        <taxon>Lentimicrobiaceae</taxon>
        <taxon>Lentimicrobium</taxon>
    </lineage>
</organism>
<keyword evidence="1" id="KW-0732">Signal</keyword>
<feature type="chain" id="PRO_5006633248" evidence="1">
    <location>
        <begin position="21"/>
        <end position="593"/>
    </location>
</feature>
<feature type="domain" description="Secretion system C-terminal sorting" evidence="3">
    <location>
        <begin position="518"/>
        <end position="591"/>
    </location>
</feature>
<dbReference type="SMART" id="SM00710">
    <property type="entry name" value="PbH1"/>
    <property type="match status" value="4"/>
</dbReference>
<feature type="domain" description="DUF1565" evidence="2">
    <location>
        <begin position="35"/>
        <end position="96"/>
    </location>
</feature>
<dbReference type="Pfam" id="PF18962">
    <property type="entry name" value="Por_Secre_tail"/>
    <property type="match status" value="1"/>
</dbReference>
<dbReference type="Proteomes" id="UP000053091">
    <property type="component" value="Unassembled WGS sequence"/>
</dbReference>
<dbReference type="OrthoDB" id="1274819at2"/>
<dbReference type="RefSeq" id="WP_062039835.1">
    <property type="nucleotide sequence ID" value="NZ_DF968182.1"/>
</dbReference>
<evidence type="ECO:0000313" key="4">
    <source>
        <dbReference type="EMBL" id="GAP43099.1"/>
    </source>
</evidence>
<evidence type="ECO:0000259" key="3">
    <source>
        <dbReference type="Pfam" id="PF18962"/>
    </source>
</evidence>
<sequence length="593" mass="64258">MKKLIPILLFPFFVFHFSFGQQTIYVAASNNTGIEDGTQEHPFNTIKEGINAASPGWQVMIKQGTYIPDDSWSGNPHTLFLKAGVSLMGEGAGQTIIQGIVVDREDSNLSTGLEKLRFDEFYFIRGAHTGPFTDRNIIRNCSTEYIEIGCAAGIPPPDSLLGANYGFIIENNSTGTEGSIEFRHGAGISEIAVTGNSCGYIQIKSGAGYTYLIDNNEIQYGIFDKSAANKTTISNNRIFNGAIVDQSGGNYDLTEDEFIENNTINSDENSPAFIDEDYKAGIIAKSRSVTIRNNTITCTGNVSGIRTSAGAPMHVMNNTIIIDEVQSAAPDPSESTCGIFNYSGWGYVAGNRITGGNMGYYSKAGTVEFANNEIEKSYTGFYSKGAEDVHHNIIKDCRGDGMILDGLAGPVHGNVIKDNAGSGIRVLRNPIDLGGGLDTCPGLNVITGNGNYDLYVEAISEQYPLLFARFNVWDHTDPAEIMQFDIRDGSDSTGLVMVDFTPVGSLGSEALILPDIGLFPNPTHGSFKVQCLKSGVEFQSCKVTDLLGQVVKSDNPEPGTRQIELNISHLPAGIYFLRTRIENQTIVKRIIKI</sequence>
<feature type="domain" description="DUF1565" evidence="2">
    <location>
        <begin position="278"/>
        <end position="478"/>
    </location>
</feature>
<dbReference type="Pfam" id="PF07602">
    <property type="entry name" value="DUF1565"/>
    <property type="match status" value="2"/>
</dbReference>
<dbReference type="InterPro" id="IPR012334">
    <property type="entry name" value="Pectin_lyas_fold"/>
</dbReference>